<dbReference type="EMBL" id="CACVKT020007640">
    <property type="protein sequence ID" value="CAC5409158.1"/>
    <property type="molecule type" value="Genomic_DNA"/>
</dbReference>
<dbReference type="OrthoDB" id="3824970at2759"/>
<dbReference type="Gene3D" id="1.10.8.10">
    <property type="entry name" value="DNA helicase RuvA subunit, C-terminal domain"/>
    <property type="match status" value="1"/>
</dbReference>
<feature type="region of interest" description="Disordered" evidence="11">
    <location>
        <begin position="405"/>
        <end position="438"/>
    </location>
</feature>
<gene>
    <name evidence="15" type="ORF">MCOR_42483</name>
</gene>
<dbReference type="Pfam" id="PF13639">
    <property type="entry name" value="zf-RING_2"/>
    <property type="match status" value="1"/>
</dbReference>
<protein>
    <submittedName>
        <fullName evidence="15">AMFR</fullName>
        <ecNumber evidence="15">2.3.2.27</ecNumber>
    </submittedName>
</protein>
<keyword evidence="7" id="KW-0862">Zinc</keyword>
<feature type="transmembrane region" description="Helical" evidence="12">
    <location>
        <begin position="91"/>
        <end position="124"/>
    </location>
</feature>
<evidence type="ECO:0000256" key="2">
    <source>
        <dbReference type="ARBA" id="ARBA00004906"/>
    </source>
</evidence>
<keyword evidence="3 15" id="KW-0808">Transferase</keyword>
<feature type="transmembrane region" description="Helical" evidence="12">
    <location>
        <begin position="208"/>
        <end position="231"/>
    </location>
</feature>
<evidence type="ECO:0000256" key="11">
    <source>
        <dbReference type="SAM" id="MobiDB-lite"/>
    </source>
</evidence>
<dbReference type="GO" id="GO:0006511">
    <property type="term" value="P:ubiquitin-dependent protein catabolic process"/>
    <property type="evidence" value="ECO:0007669"/>
    <property type="project" value="TreeGrafter"/>
</dbReference>
<accession>A0A6J8DKM7</accession>
<dbReference type="FunFam" id="3.30.40.10:FF:000149">
    <property type="entry name" value="E3 ubiquitin-protein ligase AMFR"/>
    <property type="match status" value="1"/>
</dbReference>
<dbReference type="GO" id="GO:0008270">
    <property type="term" value="F:zinc ion binding"/>
    <property type="evidence" value="ECO:0007669"/>
    <property type="project" value="UniProtKB-KW"/>
</dbReference>
<feature type="domain" description="RING-type" evidence="13">
    <location>
        <begin position="363"/>
        <end position="401"/>
    </location>
</feature>
<dbReference type="InterPro" id="IPR001841">
    <property type="entry name" value="Znf_RING"/>
</dbReference>
<evidence type="ECO:0000256" key="7">
    <source>
        <dbReference type="ARBA" id="ARBA00022833"/>
    </source>
</evidence>
<evidence type="ECO:0000256" key="5">
    <source>
        <dbReference type="ARBA" id="ARBA00022723"/>
    </source>
</evidence>
<keyword evidence="5" id="KW-0479">Metal-binding</keyword>
<dbReference type="Proteomes" id="UP000507470">
    <property type="component" value="Unassembled WGS sequence"/>
</dbReference>
<dbReference type="InterPro" id="IPR013083">
    <property type="entry name" value="Znf_RING/FYVE/PHD"/>
</dbReference>
<evidence type="ECO:0000256" key="9">
    <source>
        <dbReference type="ARBA" id="ARBA00023136"/>
    </source>
</evidence>
<evidence type="ECO:0000256" key="3">
    <source>
        <dbReference type="ARBA" id="ARBA00022679"/>
    </source>
</evidence>
<dbReference type="SMART" id="SM00184">
    <property type="entry name" value="RING"/>
    <property type="match status" value="1"/>
</dbReference>
<keyword evidence="16" id="KW-1185">Reference proteome</keyword>
<name>A0A6J8DKM7_MYTCO</name>
<evidence type="ECO:0000256" key="12">
    <source>
        <dbReference type="SAM" id="Phobius"/>
    </source>
</evidence>
<feature type="transmembrane region" description="Helical" evidence="12">
    <location>
        <begin position="20"/>
        <end position="39"/>
    </location>
</feature>
<proteinExistence type="predicted"/>
<dbReference type="GO" id="GO:0043130">
    <property type="term" value="F:ubiquitin binding"/>
    <property type="evidence" value="ECO:0007669"/>
    <property type="project" value="InterPro"/>
</dbReference>
<keyword evidence="8 12" id="KW-1133">Transmembrane helix</keyword>
<evidence type="ECO:0000256" key="1">
    <source>
        <dbReference type="ARBA" id="ARBA00004141"/>
    </source>
</evidence>
<dbReference type="GO" id="GO:0005783">
    <property type="term" value="C:endoplasmic reticulum"/>
    <property type="evidence" value="ECO:0007669"/>
    <property type="project" value="TreeGrafter"/>
</dbReference>
<dbReference type="PANTHER" id="PTHR15067">
    <property type="entry name" value="E3 UBIQUITIN-PROTEIN LIGASE RNF8"/>
    <property type="match status" value="1"/>
</dbReference>
<evidence type="ECO:0000313" key="16">
    <source>
        <dbReference type="Proteomes" id="UP000507470"/>
    </source>
</evidence>
<feature type="compositionally biased region" description="Pro residues" evidence="11">
    <location>
        <begin position="427"/>
        <end position="437"/>
    </location>
</feature>
<dbReference type="Gene3D" id="3.30.40.10">
    <property type="entry name" value="Zinc/RING finger domain, C3HC4 (zinc finger)"/>
    <property type="match status" value="1"/>
</dbReference>
<dbReference type="GO" id="GO:0070936">
    <property type="term" value="P:protein K48-linked ubiquitination"/>
    <property type="evidence" value="ECO:0007669"/>
    <property type="project" value="TreeGrafter"/>
</dbReference>
<dbReference type="SUPFAM" id="SSF57850">
    <property type="entry name" value="RING/U-box"/>
    <property type="match status" value="1"/>
</dbReference>
<organism evidence="15 16">
    <name type="scientific">Mytilus coruscus</name>
    <name type="common">Sea mussel</name>
    <dbReference type="NCBI Taxonomy" id="42192"/>
    <lineage>
        <taxon>Eukaryota</taxon>
        <taxon>Metazoa</taxon>
        <taxon>Spiralia</taxon>
        <taxon>Lophotrochozoa</taxon>
        <taxon>Mollusca</taxon>
        <taxon>Bivalvia</taxon>
        <taxon>Autobranchia</taxon>
        <taxon>Pteriomorphia</taxon>
        <taxon>Mytilida</taxon>
        <taxon>Mytiloidea</taxon>
        <taxon>Mytilidae</taxon>
        <taxon>Mytilinae</taxon>
        <taxon>Mytilus</taxon>
    </lineage>
</organism>
<dbReference type="CDD" id="cd16455">
    <property type="entry name" value="RING-H2_AMFR"/>
    <property type="match status" value="1"/>
</dbReference>
<reference evidence="15 16" key="1">
    <citation type="submission" date="2020-06" db="EMBL/GenBank/DDBJ databases">
        <authorList>
            <person name="Li R."/>
            <person name="Bekaert M."/>
        </authorList>
    </citation>
    <scope>NUCLEOTIDE SEQUENCE [LARGE SCALE GENOMIC DNA]</scope>
    <source>
        <strain evidence="16">wild</strain>
    </source>
</reference>
<dbReference type="Pfam" id="PF25563">
    <property type="entry name" value="TPR_SYVN1_N"/>
    <property type="match status" value="1"/>
</dbReference>
<evidence type="ECO:0000256" key="4">
    <source>
        <dbReference type="ARBA" id="ARBA00022692"/>
    </source>
</evidence>
<feature type="transmembrane region" description="Helical" evidence="12">
    <location>
        <begin position="237"/>
        <end position="256"/>
    </location>
</feature>
<dbReference type="Pfam" id="PF02845">
    <property type="entry name" value="CUE"/>
    <property type="match status" value="1"/>
</dbReference>
<dbReference type="CDD" id="cd14421">
    <property type="entry name" value="CUE_AMFR"/>
    <property type="match status" value="1"/>
</dbReference>
<evidence type="ECO:0000259" key="14">
    <source>
        <dbReference type="PROSITE" id="PS51140"/>
    </source>
</evidence>
<dbReference type="GO" id="GO:0016020">
    <property type="term" value="C:membrane"/>
    <property type="evidence" value="ECO:0007669"/>
    <property type="project" value="UniProtKB-SubCell"/>
</dbReference>
<feature type="compositionally biased region" description="Basic and acidic residues" evidence="11">
    <location>
        <begin position="613"/>
        <end position="623"/>
    </location>
</feature>
<evidence type="ECO:0000256" key="10">
    <source>
        <dbReference type="PROSITE-ProRule" id="PRU00175"/>
    </source>
</evidence>
<dbReference type="EC" id="2.3.2.27" evidence="15"/>
<dbReference type="GO" id="GO:0030968">
    <property type="term" value="P:endoplasmic reticulum unfolded protein response"/>
    <property type="evidence" value="ECO:0007669"/>
    <property type="project" value="TreeGrafter"/>
</dbReference>
<evidence type="ECO:0000259" key="13">
    <source>
        <dbReference type="PROSITE" id="PS50089"/>
    </source>
</evidence>
<dbReference type="InterPro" id="IPR003892">
    <property type="entry name" value="CUE"/>
</dbReference>
<feature type="region of interest" description="Disordered" evidence="11">
    <location>
        <begin position="662"/>
        <end position="691"/>
    </location>
</feature>
<dbReference type="SMART" id="SM00546">
    <property type="entry name" value="CUE"/>
    <property type="match status" value="1"/>
</dbReference>
<evidence type="ECO:0000256" key="8">
    <source>
        <dbReference type="ARBA" id="ARBA00022989"/>
    </source>
</evidence>
<feature type="compositionally biased region" description="Basic and acidic residues" evidence="11">
    <location>
        <begin position="682"/>
        <end position="691"/>
    </location>
</feature>
<dbReference type="InterPro" id="IPR057992">
    <property type="entry name" value="TPR_SYVN1_N"/>
</dbReference>
<dbReference type="PANTHER" id="PTHR15067:SF5">
    <property type="entry name" value="E3 UBIQUITIN-PROTEIN LIGASE AMFR"/>
    <property type="match status" value="1"/>
</dbReference>
<feature type="domain" description="CUE" evidence="14">
    <location>
        <begin position="482"/>
        <end position="524"/>
    </location>
</feature>
<dbReference type="GO" id="GO:0000151">
    <property type="term" value="C:ubiquitin ligase complex"/>
    <property type="evidence" value="ECO:0007669"/>
    <property type="project" value="TreeGrafter"/>
</dbReference>
<evidence type="ECO:0000313" key="15">
    <source>
        <dbReference type="EMBL" id="CAC5409158.1"/>
    </source>
</evidence>
<sequence>MPVILLERIPLPSLRAYTSLSVLLLSCAVFYAYQCVLAFQTNTHSELNGAEFEHNVNIGGSKEISDILNDPDIVKEPISSEFDIQLPYDSFWWNVVYVLTSEIWCIWTVVNTAYCCLILLAKLIQKAVFGELRVVEKQHLKDKFWNFLFYKFIFIFGVMNVQTMEEVFVWVAWFSFLGFFHLLTQLSKDRFEYLSFSPTTPRLMHMKLLSLLGFILFSCMVLLCACTYIGLHAGITIFAFMAAECLILAIRCLHVLGRYVIHLYEMNVDGVWENRSIYIYYTELIFELSAISIDFGHHLHMLLWGNIFLSMASLVICMQLRFLFYEFKRRLNRHQNYRRVVKNIEARFPMATEEEIKDHNDKCAVCWERMESSRKLPCGHLFHNACLLSWLEQDTSCPTCRMSLSEGPQGDPNANVPDETGDARPNVPHPPHPPPNPQTTNHFFHFDGSRYVSWLPSFSVEVTHTQLLPHGGARLPALQTSQLDNMARQVLSVFPHMPLSLVTEDLRNTRSVDFTIENILEGRLEAPPPGTLVTRAAIGDSESEEEPENQQLLLPSVISQTGAMALAENLYQEQNDRPSYIDDNISLLEENREEINEPAASPSTFGGRFSKSTLEREEMLSDRKKSMLEMARKKYLEKNSTNQGDLNSVDNSENKNNILQTQTSTEEYLGRPDYTHTSSGDPLRDYTHTSIEDPLRDYTHTSTEDPLRRRELHYMAAQRRFNGETQL</sequence>
<dbReference type="GO" id="GO:0061630">
    <property type="term" value="F:ubiquitin protein ligase activity"/>
    <property type="evidence" value="ECO:0007669"/>
    <property type="project" value="UniProtKB-EC"/>
</dbReference>
<comment type="subcellular location">
    <subcellularLocation>
        <location evidence="1">Membrane</location>
        <topology evidence="1">Multi-pass membrane protein</topology>
    </subcellularLocation>
</comment>
<dbReference type="GO" id="GO:0005829">
    <property type="term" value="C:cytosol"/>
    <property type="evidence" value="ECO:0007669"/>
    <property type="project" value="TreeGrafter"/>
</dbReference>
<evidence type="ECO:0000256" key="6">
    <source>
        <dbReference type="ARBA" id="ARBA00022771"/>
    </source>
</evidence>
<feature type="transmembrane region" description="Helical" evidence="12">
    <location>
        <begin position="301"/>
        <end position="324"/>
    </location>
</feature>
<keyword evidence="15" id="KW-0012">Acyltransferase</keyword>
<dbReference type="AlphaFoldDB" id="A0A6J8DKM7"/>
<feature type="transmembrane region" description="Helical" evidence="12">
    <location>
        <begin position="144"/>
        <end position="161"/>
    </location>
</feature>
<dbReference type="PROSITE" id="PS50089">
    <property type="entry name" value="ZF_RING_2"/>
    <property type="match status" value="1"/>
</dbReference>
<keyword evidence="9 12" id="KW-0472">Membrane</keyword>
<dbReference type="PROSITE" id="PS51140">
    <property type="entry name" value="CUE"/>
    <property type="match status" value="1"/>
</dbReference>
<feature type="region of interest" description="Disordered" evidence="11">
    <location>
        <begin position="595"/>
        <end position="623"/>
    </location>
</feature>
<feature type="transmembrane region" description="Helical" evidence="12">
    <location>
        <begin position="167"/>
        <end position="187"/>
    </location>
</feature>
<keyword evidence="6 10" id="KW-0863">Zinc-finger</keyword>
<comment type="pathway">
    <text evidence="2">Protein modification; protein ubiquitination.</text>
</comment>
<keyword evidence="4 12" id="KW-0812">Transmembrane</keyword>